<reference evidence="2" key="1">
    <citation type="journal article" date="2022" name="Nat. Commun.">
        <title>Chromosome evolution and the genetic basis of agronomically important traits in greater yam.</title>
        <authorList>
            <person name="Bredeson J.V."/>
            <person name="Lyons J.B."/>
            <person name="Oniyinde I.O."/>
            <person name="Okereke N.R."/>
            <person name="Kolade O."/>
            <person name="Nnabue I."/>
            <person name="Nwadili C.O."/>
            <person name="Hribova E."/>
            <person name="Parker M."/>
            <person name="Nwogha J."/>
            <person name="Shu S."/>
            <person name="Carlson J."/>
            <person name="Kariba R."/>
            <person name="Muthemba S."/>
            <person name="Knop K."/>
            <person name="Barton G.J."/>
            <person name="Sherwood A.V."/>
            <person name="Lopez-Montes A."/>
            <person name="Asiedu R."/>
            <person name="Jamnadass R."/>
            <person name="Muchugi A."/>
            <person name="Goodstein D."/>
            <person name="Egesi C.N."/>
            <person name="Featherston J."/>
            <person name="Asfaw A."/>
            <person name="Simpson G.G."/>
            <person name="Dolezel J."/>
            <person name="Hendre P.S."/>
            <person name="Van Deynze A."/>
            <person name="Kumar P.L."/>
            <person name="Obidiegwu J.E."/>
            <person name="Bhattacharjee R."/>
            <person name="Rokhsar D.S."/>
        </authorList>
    </citation>
    <scope>NUCLEOTIDE SEQUENCE [LARGE SCALE GENOMIC DNA]</scope>
    <source>
        <strain evidence="2">cv. TDa95/00328</strain>
    </source>
</reference>
<organism evidence="1 2">
    <name type="scientific">Dioscorea alata</name>
    <name type="common">Purple yam</name>
    <dbReference type="NCBI Taxonomy" id="55571"/>
    <lineage>
        <taxon>Eukaryota</taxon>
        <taxon>Viridiplantae</taxon>
        <taxon>Streptophyta</taxon>
        <taxon>Embryophyta</taxon>
        <taxon>Tracheophyta</taxon>
        <taxon>Spermatophyta</taxon>
        <taxon>Magnoliopsida</taxon>
        <taxon>Liliopsida</taxon>
        <taxon>Dioscoreales</taxon>
        <taxon>Dioscoreaceae</taxon>
        <taxon>Dioscorea</taxon>
    </lineage>
</organism>
<dbReference type="Proteomes" id="UP000827976">
    <property type="component" value="Chromosome 9"/>
</dbReference>
<gene>
    <name evidence="1" type="ORF">IHE45_09G056900</name>
</gene>
<evidence type="ECO:0000313" key="1">
    <source>
        <dbReference type="EMBL" id="KAH7672469.1"/>
    </source>
</evidence>
<protein>
    <submittedName>
        <fullName evidence="1">Pathogenesis-related genes transcriptional activator PTI6 protein</fullName>
    </submittedName>
</protein>
<evidence type="ECO:0000313" key="2">
    <source>
        <dbReference type="Proteomes" id="UP000827976"/>
    </source>
</evidence>
<keyword evidence="2" id="KW-1185">Reference proteome</keyword>
<accession>A0ACB7VFJ0</accession>
<name>A0ACB7VFJ0_DIOAL</name>
<sequence>MNRDCGGAGEPEKKIGEYVISAKRMAAPKALSRSANPKIVRISFADPDATEESSSEDEEEEEVRRERRRFVHEIGIEVAEEPPRRRRPVPKREAGRVVEPVEKKRFRGVRRRPWGRWAAEIRDPTQRKRVWLGTFDTAEEAAFVYDSAAVRLKGDKAVTNFPTSKTAAAAVTAEVSVTATATGTVTVESGEEVSKDDWSAAFPSPTSVLRYGVEETPFDCLVYGDVDAFGVSVEETPLSLTEFGWPETQCWGEVEFGEFDAADFSLEVVNVLERG</sequence>
<comment type="caution">
    <text evidence="1">The sequence shown here is derived from an EMBL/GenBank/DDBJ whole genome shotgun (WGS) entry which is preliminary data.</text>
</comment>
<dbReference type="EMBL" id="CM037019">
    <property type="protein sequence ID" value="KAH7672469.1"/>
    <property type="molecule type" value="Genomic_DNA"/>
</dbReference>
<proteinExistence type="predicted"/>